<organism evidence="1 2">
    <name type="scientific">Panagrolaimus sp. ES5</name>
    <dbReference type="NCBI Taxonomy" id="591445"/>
    <lineage>
        <taxon>Eukaryota</taxon>
        <taxon>Metazoa</taxon>
        <taxon>Ecdysozoa</taxon>
        <taxon>Nematoda</taxon>
        <taxon>Chromadorea</taxon>
        <taxon>Rhabditida</taxon>
        <taxon>Tylenchina</taxon>
        <taxon>Panagrolaimomorpha</taxon>
        <taxon>Panagrolaimoidea</taxon>
        <taxon>Panagrolaimidae</taxon>
        <taxon>Panagrolaimus</taxon>
    </lineage>
</organism>
<reference evidence="2" key="1">
    <citation type="submission" date="2022-11" db="UniProtKB">
        <authorList>
            <consortium name="WormBaseParasite"/>
        </authorList>
    </citation>
    <scope>IDENTIFICATION</scope>
</reference>
<accession>A0AC34G9P7</accession>
<evidence type="ECO:0000313" key="1">
    <source>
        <dbReference type="Proteomes" id="UP000887579"/>
    </source>
</evidence>
<proteinExistence type="predicted"/>
<evidence type="ECO:0000313" key="2">
    <source>
        <dbReference type="WBParaSite" id="ES5_v2.g26464.t1"/>
    </source>
</evidence>
<sequence length="228" mass="25911">ILSPHVLGGEETEEEEESNLHSESELPEAHKYHNHSRGRFGPPGTEHEHASPVSFFPFGPFANQKFAIPITASKVNRDSVGNFVPKVQRDSYDRITKAEGIIEVRDEMPSGSTISEMLENIFQRHCGTKVNVQQIIPKCWGGSGGHPDNYILPSAKQLQTKIKGPSELELQIAEYLKQKGTKIIFCYEFKYENDSDFPVNSRRYIDVIQNDGCRRFFRNGLEYKLPPM</sequence>
<dbReference type="Proteomes" id="UP000887579">
    <property type="component" value="Unplaced"/>
</dbReference>
<protein>
    <submittedName>
        <fullName evidence="2">Uncharacterized protein</fullName>
    </submittedName>
</protein>
<name>A0AC34G9P7_9BILA</name>
<dbReference type="WBParaSite" id="ES5_v2.g26464.t1">
    <property type="protein sequence ID" value="ES5_v2.g26464.t1"/>
    <property type="gene ID" value="ES5_v2.g26464"/>
</dbReference>